<feature type="transmembrane region" description="Helical" evidence="1">
    <location>
        <begin position="204"/>
        <end position="225"/>
    </location>
</feature>
<reference evidence="3" key="1">
    <citation type="journal article" date="2019" name="Int. J. Syst. Evol. Microbiol.">
        <title>The Global Catalogue of Microorganisms (GCM) 10K type strain sequencing project: providing services to taxonomists for standard genome sequencing and annotation.</title>
        <authorList>
            <consortium name="The Broad Institute Genomics Platform"/>
            <consortium name="The Broad Institute Genome Sequencing Center for Infectious Disease"/>
            <person name="Wu L."/>
            <person name="Ma J."/>
        </authorList>
    </citation>
    <scope>NUCLEOTIDE SEQUENCE [LARGE SCALE GENOMIC DNA]</scope>
    <source>
        <strain evidence="3">CCM 8875</strain>
    </source>
</reference>
<keyword evidence="1" id="KW-1133">Transmembrane helix</keyword>
<evidence type="ECO:0000313" key="2">
    <source>
        <dbReference type="EMBL" id="MFD1481257.1"/>
    </source>
</evidence>
<keyword evidence="1" id="KW-0472">Membrane</keyword>
<feature type="transmembrane region" description="Helical" evidence="1">
    <location>
        <begin position="125"/>
        <end position="145"/>
    </location>
</feature>
<dbReference type="Proteomes" id="UP001597302">
    <property type="component" value="Unassembled WGS sequence"/>
</dbReference>
<keyword evidence="3" id="KW-1185">Reference proteome</keyword>
<evidence type="ECO:0000256" key="1">
    <source>
        <dbReference type="SAM" id="Phobius"/>
    </source>
</evidence>
<feature type="transmembrane region" description="Helical" evidence="1">
    <location>
        <begin position="368"/>
        <end position="396"/>
    </location>
</feature>
<organism evidence="2 3">
    <name type="scientific">Paracoccus nototheniae</name>
    <dbReference type="NCBI Taxonomy" id="2489002"/>
    <lineage>
        <taxon>Bacteria</taxon>
        <taxon>Pseudomonadati</taxon>
        <taxon>Pseudomonadota</taxon>
        <taxon>Alphaproteobacteria</taxon>
        <taxon>Rhodobacterales</taxon>
        <taxon>Paracoccaceae</taxon>
        <taxon>Paracoccus</taxon>
    </lineage>
</organism>
<proteinExistence type="predicted"/>
<accession>A0ABW4DVT1</accession>
<comment type="caution">
    <text evidence="2">The sequence shown here is derived from an EMBL/GenBank/DDBJ whole genome shotgun (WGS) entry which is preliminary data.</text>
</comment>
<keyword evidence="1" id="KW-0812">Transmembrane</keyword>
<feature type="transmembrane region" description="Helical" evidence="1">
    <location>
        <begin position="27"/>
        <end position="46"/>
    </location>
</feature>
<feature type="transmembrane region" description="Helical" evidence="1">
    <location>
        <begin position="151"/>
        <end position="171"/>
    </location>
</feature>
<feature type="transmembrane region" description="Helical" evidence="1">
    <location>
        <begin position="282"/>
        <end position="302"/>
    </location>
</feature>
<feature type="transmembrane region" description="Helical" evidence="1">
    <location>
        <begin position="86"/>
        <end position="104"/>
    </location>
</feature>
<feature type="transmembrane region" description="Helical" evidence="1">
    <location>
        <begin position="245"/>
        <end position="270"/>
    </location>
</feature>
<name>A0ABW4DVT1_9RHOB</name>
<dbReference type="EMBL" id="JBHTOQ010000018">
    <property type="protein sequence ID" value="MFD1481257.1"/>
    <property type="molecule type" value="Genomic_DNA"/>
</dbReference>
<gene>
    <name evidence="2" type="ORF">ACFQ5P_08115</name>
</gene>
<protein>
    <recommendedName>
        <fullName evidence="4">O-antigen ligase domain-containing protein</fullName>
    </recommendedName>
</protein>
<evidence type="ECO:0008006" key="4">
    <source>
        <dbReference type="Google" id="ProtNLM"/>
    </source>
</evidence>
<dbReference type="RefSeq" id="WP_131577828.1">
    <property type="nucleotide sequence ID" value="NZ_CBCSAJ010000019.1"/>
</dbReference>
<sequence length="470" mass="50480">MGNPLALMMLAAWPVAAAILFSRLGYLQAVIWTILAGYLLMPPVVGIDPPLLPELNKNAIAALAATAGALILRQQSPLPWQRPEGWVIALMVLSVLTPMATVVTNPEALVEGITYRPGLSIFDGINGMIGAMLELLPFLLGYMILSSVEGVRAWMGALVLAGLAYSLPMMLEIRLSPQLNVWIYGFFAHDFSQSIRYGGYRPMVFLEHGLWVALFATMAALSATVTLRETPRGSGPARVRAWAAMLYLLAVLFLCKSVASMLYALLMVPLILMAPTLWQMRLAGGLAAAALIYPLLLWLGLFPVDLFKDAAMAVDAERGRSLEFRFNNEALLLDRASQKPLAGWGGWGRNLEVDPISGEYTSVSDGHWIVVMSISGIMGYVAAFGLLCGSVLRLWIASRGRVLDRWTAGLALIMAANLVDLIPNATVTPLTWLSAGALAGLAARGVTADAAAPATTTAPQPRGRLRTVIG</sequence>
<evidence type="ECO:0000313" key="3">
    <source>
        <dbReference type="Proteomes" id="UP001597302"/>
    </source>
</evidence>